<feature type="transmembrane region" description="Helical" evidence="6">
    <location>
        <begin position="365"/>
        <end position="387"/>
    </location>
</feature>
<gene>
    <name evidence="8" type="ORF">yc1106_05311</name>
</gene>
<dbReference type="GO" id="GO:0016020">
    <property type="term" value="C:membrane"/>
    <property type="evidence" value="ECO:0007669"/>
    <property type="project" value="UniProtKB-SubCell"/>
</dbReference>
<evidence type="ECO:0000259" key="7">
    <source>
        <dbReference type="PROSITE" id="PS50850"/>
    </source>
</evidence>
<feature type="transmembrane region" description="Helical" evidence="6">
    <location>
        <begin position="466"/>
        <end position="484"/>
    </location>
</feature>
<evidence type="ECO:0000256" key="2">
    <source>
        <dbReference type="ARBA" id="ARBA00010992"/>
    </source>
</evidence>
<feature type="transmembrane region" description="Helical" evidence="6">
    <location>
        <begin position="96"/>
        <end position="113"/>
    </location>
</feature>
<accession>A0A9Q9DSS7</accession>
<evidence type="ECO:0000256" key="3">
    <source>
        <dbReference type="ARBA" id="ARBA00022692"/>
    </source>
</evidence>
<dbReference type="PANTHER" id="PTHR48022">
    <property type="entry name" value="PLASTIDIC GLUCOSE TRANSPORTER 4"/>
    <property type="match status" value="1"/>
</dbReference>
<feature type="transmembrane region" description="Helical" evidence="6">
    <location>
        <begin position="125"/>
        <end position="143"/>
    </location>
</feature>
<dbReference type="Proteomes" id="UP001056012">
    <property type="component" value="Chromosome 4"/>
</dbReference>
<dbReference type="InterPro" id="IPR005829">
    <property type="entry name" value="Sugar_transporter_CS"/>
</dbReference>
<dbReference type="InterPro" id="IPR020846">
    <property type="entry name" value="MFS_dom"/>
</dbReference>
<dbReference type="PROSITE" id="PS00217">
    <property type="entry name" value="SUGAR_TRANSPORT_2"/>
    <property type="match status" value="1"/>
</dbReference>
<feature type="transmembrane region" description="Helical" evidence="6">
    <location>
        <begin position="432"/>
        <end position="454"/>
    </location>
</feature>
<dbReference type="VEuPathDB" id="FungiDB:yc1106_05311"/>
<dbReference type="InterPro" id="IPR036259">
    <property type="entry name" value="MFS_trans_sf"/>
</dbReference>
<keyword evidence="9" id="KW-1185">Reference proteome</keyword>
<dbReference type="OrthoDB" id="6612291at2759"/>
<dbReference type="PANTHER" id="PTHR48022:SF41">
    <property type="entry name" value="MAJOR FACILITATOR SUPERFAMILY (MFS) PROFILE DOMAIN-CONTAINING PROTEIN"/>
    <property type="match status" value="1"/>
</dbReference>
<comment type="subcellular location">
    <subcellularLocation>
        <location evidence="1">Membrane</location>
        <topology evidence="1">Multi-pass membrane protein</topology>
    </subcellularLocation>
</comment>
<feature type="transmembrane region" description="Helical" evidence="6">
    <location>
        <begin position="46"/>
        <end position="76"/>
    </location>
</feature>
<dbReference type="SUPFAM" id="SSF103473">
    <property type="entry name" value="MFS general substrate transporter"/>
    <property type="match status" value="1"/>
</dbReference>
<feature type="transmembrane region" description="Helical" evidence="6">
    <location>
        <begin position="214"/>
        <end position="235"/>
    </location>
</feature>
<feature type="transmembrane region" description="Helical" evidence="6">
    <location>
        <begin position="338"/>
        <end position="358"/>
    </location>
</feature>
<feature type="domain" description="Major facilitator superfamily (MFS) profile" evidence="7">
    <location>
        <begin position="49"/>
        <end position="488"/>
    </location>
</feature>
<evidence type="ECO:0000313" key="9">
    <source>
        <dbReference type="Proteomes" id="UP001056012"/>
    </source>
</evidence>
<evidence type="ECO:0000313" key="8">
    <source>
        <dbReference type="EMBL" id="USP78037.1"/>
    </source>
</evidence>
<dbReference type="PROSITE" id="PS50850">
    <property type="entry name" value="MFS"/>
    <property type="match status" value="1"/>
</dbReference>
<keyword evidence="4 6" id="KW-1133">Transmembrane helix</keyword>
<feature type="transmembrane region" description="Helical" evidence="6">
    <location>
        <begin position="303"/>
        <end position="326"/>
    </location>
</feature>
<proteinExistence type="inferred from homology"/>
<name>A0A9Q9DSS7_CURCL</name>
<evidence type="ECO:0000256" key="4">
    <source>
        <dbReference type="ARBA" id="ARBA00022989"/>
    </source>
</evidence>
<organism evidence="8 9">
    <name type="scientific">Curvularia clavata</name>
    <dbReference type="NCBI Taxonomy" id="95742"/>
    <lineage>
        <taxon>Eukaryota</taxon>
        <taxon>Fungi</taxon>
        <taxon>Dikarya</taxon>
        <taxon>Ascomycota</taxon>
        <taxon>Pezizomycotina</taxon>
        <taxon>Dothideomycetes</taxon>
        <taxon>Pleosporomycetidae</taxon>
        <taxon>Pleosporales</taxon>
        <taxon>Pleosporineae</taxon>
        <taxon>Pleosporaceae</taxon>
        <taxon>Curvularia</taxon>
    </lineage>
</organism>
<feature type="transmembrane region" description="Helical" evidence="6">
    <location>
        <begin position="149"/>
        <end position="171"/>
    </location>
</feature>
<keyword evidence="5 6" id="KW-0472">Membrane</keyword>
<dbReference type="InterPro" id="IPR050360">
    <property type="entry name" value="MFS_Sugar_Transporters"/>
</dbReference>
<keyword evidence="3 6" id="KW-0812">Transmembrane</keyword>
<evidence type="ECO:0000256" key="6">
    <source>
        <dbReference type="SAM" id="Phobius"/>
    </source>
</evidence>
<dbReference type="InterPro" id="IPR005828">
    <property type="entry name" value="MFS_sugar_transport-like"/>
</dbReference>
<dbReference type="Pfam" id="PF00083">
    <property type="entry name" value="Sugar_tr"/>
    <property type="match status" value="1"/>
</dbReference>
<dbReference type="GO" id="GO:0005351">
    <property type="term" value="F:carbohydrate:proton symporter activity"/>
    <property type="evidence" value="ECO:0007669"/>
    <property type="project" value="TreeGrafter"/>
</dbReference>
<feature type="transmembrane region" description="Helical" evidence="6">
    <location>
        <begin position="183"/>
        <end position="208"/>
    </location>
</feature>
<dbReference type="EMBL" id="CP089277">
    <property type="protein sequence ID" value="USP78037.1"/>
    <property type="molecule type" value="Genomic_DNA"/>
</dbReference>
<dbReference type="AlphaFoldDB" id="A0A9Q9DSS7"/>
<evidence type="ECO:0000256" key="1">
    <source>
        <dbReference type="ARBA" id="ARBA00004141"/>
    </source>
</evidence>
<comment type="similarity">
    <text evidence="2">Belongs to the major facilitator superfamily. Sugar transporter (TC 2.A.1.1) family.</text>
</comment>
<dbReference type="Gene3D" id="1.20.1250.20">
    <property type="entry name" value="MFS general substrate transporter like domains"/>
    <property type="match status" value="1"/>
</dbReference>
<reference evidence="8" key="1">
    <citation type="submission" date="2021-12" db="EMBL/GenBank/DDBJ databases">
        <title>Curvularia clavata genome.</title>
        <authorList>
            <person name="Cao Y."/>
        </authorList>
    </citation>
    <scope>NUCLEOTIDE SEQUENCE</scope>
    <source>
        <strain evidence="8">Yc1106</strain>
    </source>
</reference>
<protein>
    <submittedName>
        <fullName evidence="8">MFS general substrate transporter</fullName>
    </submittedName>
</protein>
<sequence length="518" mass="55927">MAVSKDLKLDGDDLFKGGTEHIDRVLPRPAEDELSAWQCIRKNPKICLWIAWANIGSIMVGYENLALSVCLAMPAFQKTFASEINGVLLIPAHWQSLWNAMFNVMTIVGSIAAGPIQDFFGRRAIFLTVALVASAGVAVAFVSEHPATYLGAKILTGFALGASVVGTQTYVSEISPLAMRGIALSINSVALNLGLLIAISATFSRIAIMDPSAFRVVFAGAWAFPIGLALGLPFLSESPYWLVMKGKRDQARNSLIRLHPAGEDINTHLLNIEHTVELELRQKSEAGSLIECFKGTDLRRTMITLICFYISFTVGSVLSANSPYFLNQSGLSSATVLMITQVGTAMGVLSSIVNLFLMAKLNHRILIFSGVGICILAYLTMGIAGAMRRTTKTMLVVGIALQFSTLSYGPAVGAAMAVAGEVSATRLRAKSLALGNGFQGVAGTFWQAVLPYLFNQDKADLGGNLGWIFFGIAVLHIALLYFFVPGTKGRTYEELDLMFEKKLSARVFEKYVLEEGQA</sequence>
<feature type="transmembrane region" description="Helical" evidence="6">
    <location>
        <begin position="399"/>
        <end position="420"/>
    </location>
</feature>
<evidence type="ECO:0000256" key="5">
    <source>
        <dbReference type="ARBA" id="ARBA00023136"/>
    </source>
</evidence>
<dbReference type="FunFam" id="1.20.1250.20:FF:000078">
    <property type="entry name" value="MFS maltose transporter, putative"/>
    <property type="match status" value="1"/>
</dbReference>